<feature type="transmembrane region" description="Helical" evidence="1">
    <location>
        <begin position="305"/>
        <end position="328"/>
    </location>
</feature>
<feature type="transmembrane region" description="Helical" evidence="1">
    <location>
        <begin position="49"/>
        <end position="68"/>
    </location>
</feature>
<protein>
    <submittedName>
        <fullName evidence="2">MOT12-like protein</fullName>
    </submittedName>
</protein>
<dbReference type="InterPro" id="IPR036259">
    <property type="entry name" value="MFS_trans_sf"/>
</dbReference>
<evidence type="ECO:0000313" key="3">
    <source>
        <dbReference type="Proteomes" id="UP001164746"/>
    </source>
</evidence>
<evidence type="ECO:0000313" key="2">
    <source>
        <dbReference type="EMBL" id="WAR28407.1"/>
    </source>
</evidence>
<gene>
    <name evidence="2" type="ORF">MAR_014111</name>
</gene>
<feature type="transmembrane region" description="Helical" evidence="1">
    <location>
        <begin position="12"/>
        <end position="37"/>
    </location>
</feature>
<dbReference type="EMBL" id="CP111026">
    <property type="protein sequence ID" value="WAR28407.1"/>
    <property type="molecule type" value="Genomic_DNA"/>
</dbReference>
<evidence type="ECO:0000256" key="1">
    <source>
        <dbReference type="SAM" id="Phobius"/>
    </source>
</evidence>
<keyword evidence="1" id="KW-0472">Membrane</keyword>
<feature type="transmembrane region" description="Helical" evidence="1">
    <location>
        <begin position="159"/>
        <end position="182"/>
    </location>
</feature>
<reference evidence="2" key="1">
    <citation type="submission" date="2022-11" db="EMBL/GenBank/DDBJ databases">
        <title>Centuries of genome instability and evolution in soft-shell clam transmissible cancer (bioRxiv).</title>
        <authorList>
            <person name="Hart S.F.M."/>
            <person name="Yonemitsu M.A."/>
            <person name="Giersch R.M."/>
            <person name="Beal B.F."/>
            <person name="Arriagada G."/>
            <person name="Davis B.W."/>
            <person name="Ostrander E.A."/>
            <person name="Goff S.P."/>
            <person name="Metzger M.J."/>
        </authorList>
    </citation>
    <scope>NUCLEOTIDE SEQUENCE</scope>
    <source>
        <strain evidence="2">MELC-2E11</strain>
        <tissue evidence="2">Siphon/mantle</tissue>
    </source>
</reference>
<dbReference type="Gene3D" id="1.20.1250.20">
    <property type="entry name" value="MFS general substrate transporter like domains"/>
    <property type="match status" value="2"/>
</dbReference>
<dbReference type="PANTHER" id="PTHR11360">
    <property type="entry name" value="MONOCARBOXYLATE TRANSPORTER"/>
    <property type="match status" value="1"/>
</dbReference>
<feature type="transmembrane region" description="Helical" evidence="1">
    <location>
        <begin position="101"/>
        <end position="126"/>
    </location>
</feature>
<feature type="transmembrane region" description="Helical" evidence="1">
    <location>
        <begin position="133"/>
        <end position="153"/>
    </location>
</feature>
<keyword evidence="1" id="KW-0812">Transmembrane</keyword>
<keyword evidence="1" id="KW-1133">Transmembrane helix</keyword>
<feature type="transmembrane region" description="Helical" evidence="1">
    <location>
        <begin position="459"/>
        <end position="480"/>
    </location>
</feature>
<accession>A0ABY7G504</accession>
<feature type="transmembrane region" description="Helical" evidence="1">
    <location>
        <begin position="75"/>
        <end position="95"/>
    </location>
</feature>
<dbReference type="InterPro" id="IPR050327">
    <property type="entry name" value="Proton-linked_MCT"/>
</dbReference>
<dbReference type="SUPFAM" id="SSF103473">
    <property type="entry name" value="MFS general substrate transporter"/>
    <property type="match status" value="1"/>
</dbReference>
<feature type="transmembrane region" description="Helical" evidence="1">
    <location>
        <begin position="396"/>
        <end position="418"/>
    </location>
</feature>
<dbReference type="PANTHER" id="PTHR11360:SF306">
    <property type="entry name" value="RE01051P"/>
    <property type="match status" value="1"/>
</dbReference>
<proteinExistence type="predicted"/>
<dbReference type="InterPro" id="IPR011701">
    <property type="entry name" value="MFS"/>
</dbReference>
<keyword evidence="3" id="KW-1185">Reference proteome</keyword>
<dbReference type="Pfam" id="PF07690">
    <property type="entry name" value="MFS_1"/>
    <property type="match status" value="2"/>
</dbReference>
<dbReference type="Proteomes" id="UP001164746">
    <property type="component" value="Chromosome 15"/>
</dbReference>
<organism evidence="2 3">
    <name type="scientific">Mya arenaria</name>
    <name type="common">Soft-shell clam</name>
    <dbReference type="NCBI Taxonomy" id="6604"/>
    <lineage>
        <taxon>Eukaryota</taxon>
        <taxon>Metazoa</taxon>
        <taxon>Spiralia</taxon>
        <taxon>Lophotrochozoa</taxon>
        <taxon>Mollusca</taxon>
        <taxon>Bivalvia</taxon>
        <taxon>Autobranchia</taxon>
        <taxon>Heteroconchia</taxon>
        <taxon>Euheterodonta</taxon>
        <taxon>Imparidentia</taxon>
        <taxon>Neoheterodontei</taxon>
        <taxon>Myida</taxon>
        <taxon>Myoidea</taxon>
        <taxon>Myidae</taxon>
        <taxon>Mya</taxon>
    </lineage>
</organism>
<sequence length="486" mass="53119">MVPQDSGWSWMVLIGAALQLMLTLGISKSSGILFVAFQDRFDSSAATTSLLSTVQNLTYAMFVMTVGVKLTTCRNLVFVGSLLNSAGFIITSRAVSINVLLFSYGVLIGLGYALTIGTSIIMVGLYFDKRRGLATTLAIAGGSVGSLVFAPLITALLEYYGYEGLMIIGAIYLNGFVSAFLFRPPGFYKSTCVTSEEGENALMIAENTKNAKVVKESAADKDNPKFNVCQQNTEDENKCVLKVSDQVSSERAAHNKNNNLNQTHADVNAHKTIAVDTTLKTSHGSRILKTAKDMFYLRVFRKPSFIAFIISAILQCPAIILSTVFVAPFAKEIGVDSDRIALLFIIYSILDFFSRLLLALIADKSYIQRTTLVACCSLMIGVTGHLLRWYTSFEFLVAYACILGLVSGVYFSFYAVIIVDIIGLDTFQQVLGFTESSQCVTAACEFYIVGYLHDVTGNWVVPFHFLGSSVMLGGIIMFFLPKLKTE</sequence>
<feature type="transmembrane region" description="Helical" evidence="1">
    <location>
        <begin position="340"/>
        <end position="358"/>
    </location>
</feature>
<name>A0ABY7G504_MYAAR</name>